<evidence type="ECO:0000256" key="1">
    <source>
        <dbReference type="SAM" id="Phobius"/>
    </source>
</evidence>
<dbReference type="EMBL" id="UOGE01000003">
    <property type="protein sequence ID" value="VAX16073.1"/>
    <property type="molecule type" value="Genomic_DNA"/>
</dbReference>
<feature type="transmembrane region" description="Helical" evidence="1">
    <location>
        <begin position="77"/>
        <end position="99"/>
    </location>
</feature>
<keyword evidence="1" id="KW-1133">Transmembrane helix</keyword>
<proteinExistence type="predicted"/>
<name>A0A3B1BV13_9ZZZZ</name>
<keyword evidence="1" id="KW-0472">Membrane</keyword>
<reference evidence="2" key="1">
    <citation type="submission" date="2018-06" db="EMBL/GenBank/DDBJ databases">
        <authorList>
            <person name="Zhirakovskaya E."/>
        </authorList>
    </citation>
    <scope>NUCLEOTIDE SEQUENCE</scope>
</reference>
<accession>A0A3B1BV13</accession>
<evidence type="ECO:0000313" key="2">
    <source>
        <dbReference type="EMBL" id="VAX16073.1"/>
    </source>
</evidence>
<keyword evidence="1" id="KW-0812">Transmembrane</keyword>
<feature type="transmembrane region" description="Helical" evidence="1">
    <location>
        <begin position="50"/>
        <end position="71"/>
    </location>
</feature>
<sequence length="135" mass="14767">MEPWEVQPICPKCDTISVDDVSCVWCGHVLSDAANDILCQEVLAKHNRMIAFALFLMAIGMSIAISALSFPANQRPIIFHLGLMQIILGAAVYSVSTLARDSLGKKRGLLLLPVIQKPLSPIPHIHPLDLTPFIN</sequence>
<protein>
    <submittedName>
        <fullName evidence="2">Uncharacterized protein</fullName>
    </submittedName>
</protein>
<dbReference type="AlphaFoldDB" id="A0A3B1BV13"/>
<gene>
    <name evidence="2" type="ORF">MNBD_NITROSPINAE02-72</name>
</gene>
<organism evidence="2">
    <name type="scientific">hydrothermal vent metagenome</name>
    <dbReference type="NCBI Taxonomy" id="652676"/>
    <lineage>
        <taxon>unclassified sequences</taxon>
        <taxon>metagenomes</taxon>
        <taxon>ecological metagenomes</taxon>
    </lineage>
</organism>